<evidence type="ECO:0000256" key="5">
    <source>
        <dbReference type="ARBA" id="ARBA00022692"/>
    </source>
</evidence>
<comment type="subcellular location">
    <subcellularLocation>
        <location evidence="1">Membrane</location>
        <topology evidence="1">Multi-pass membrane protein</topology>
    </subcellularLocation>
</comment>
<comment type="similarity">
    <text evidence="2">Belongs to the amino acid-polyamine-organocation (APC) superfamily. Spore germination protein (SGP) (TC 2.A.3.9) family.</text>
</comment>
<feature type="transmembrane region" description="Helical" evidence="8">
    <location>
        <begin position="80"/>
        <end position="101"/>
    </location>
</feature>
<keyword evidence="3" id="KW-0813">Transport</keyword>
<feature type="transmembrane region" description="Helical" evidence="8">
    <location>
        <begin position="180"/>
        <end position="201"/>
    </location>
</feature>
<name>A0ABX2ZMM6_9BACI</name>
<feature type="transmembrane region" description="Helical" evidence="8">
    <location>
        <begin position="139"/>
        <end position="160"/>
    </location>
</feature>
<dbReference type="Pfam" id="PF03845">
    <property type="entry name" value="Spore_permease"/>
    <property type="match status" value="1"/>
</dbReference>
<dbReference type="Proteomes" id="UP000094580">
    <property type="component" value="Unassembled WGS sequence"/>
</dbReference>
<feature type="transmembrane region" description="Helical" evidence="8">
    <location>
        <begin position="269"/>
        <end position="292"/>
    </location>
</feature>
<evidence type="ECO:0000256" key="8">
    <source>
        <dbReference type="SAM" id="Phobius"/>
    </source>
</evidence>
<feature type="transmembrane region" description="Helical" evidence="8">
    <location>
        <begin position="304"/>
        <end position="325"/>
    </location>
</feature>
<dbReference type="PANTHER" id="PTHR34975:SF2">
    <property type="entry name" value="SPORE GERMINATION PROTEIN A2"/>
    <property type="match status" value="1"/>
</dbReference>
<dbReference type="InterPro" id="IPR004761">
    <property type="entry name" value="Spore_GerAB"/>
</dbReference>
<feature type="transmembrane region" description="Helical" evidence="8">
    <location>
        <begin position="12"/>
        <end position="34"/>
    </location>
</feature>
<evidence type="ECO:0000313" key="9">
    <source>
        <dbReference type="EMBL" id="ODG90962.1"/>
    </source>
</evidence>
<keyword evidence="10" id="KW-1185">Reference proteome</keyword>
<proteinExistence type="inferred from homology"/>
<dbReference type="NCBIfam" id="TIGR00912">
    <property type="entry name" value="2A0309"/>
    <property type="match status" value="1"/>
</dbReference>
<feature type="transmembrane region" description="Helical" evidence="8">
    <location>
        <begin position="40"/>
        <end position="60"/>
    </location>
</feature>
<feature type="transmembrane region" description="Helical" evidence="8">
    <location>
        <begin position="107"/>
        <end position="132"/>
    </location>
</feature>
<sequence length="365" mass="41348">MKNQTINLLQMSFILIGSTGLINHVIIIPMVLDVSGRDSWITILLSSVSLLFLIPILYFIQKRMNGVQLFLWLKGNFGRFITYPLMAMIVLYLFSSGVVLLKETLTFLSFYLPMTPRVLLGATFSIVCFYNAKHGIQSIGLTAGILLPIVIVLGFFVMTANFPHKDYTLLKPYIEYGTSPVIKGMIYPISGFVEVAFILFFHHHLNEKLKFSTLIWIGITFVILTLGPTIGAITEFGPFVAAKQRYPAFEEWRLVSIGRYIEHLDFLSVYQWFVGAFIRLSLLTFLVSDILNVTNKKVNSGVKLFFLAWVTLISILSINDTSFYLFLSRQFLPGTLVFILLIFVLLAILSMFVKKEKGGNTNEAQ</sequence>
<dbReference type="RefSeq" id="WP_069034356.1">
    <property type="nucleotide sequence ID" value="NZ_MDKC01000032.1"/>
</dbReference>
<feature type="transmembrane region" description="Helical" evidence="8">
    <location>
        <begin position="331"/>
        <end position="353"/>
    </location>
</feature>
<feature type="transmembrane region" description="Helical" evidence="8">
    <location>
        <begin position="213"/>
        <end position="233"/>
    </location>
</feature>
<keyword evidence="7 8" id="KW-0472">Membrane</keyword>
<evidence type="ECO:0000256" key="1">
    <source>
        <dbReference type="ARBA" id="ARBA00004141"/>
    </source>
</evidence>
<evidence type="ECO:0000256" key="3">
    <source>
        <dbReference type="ARBA" id="ARBA00022448"/>
    </source>
</evidence>
<accession>A0ABX2ZMM6</accession>
<keyword evidence="5 8" id="KW-0812">Transmembrane</keyword>
<evidence type="ECO:0000313" key="10">
    <source>
        <dbReference type="Proteomes" id="UP000094580"/>
    </source>
</evidence>
<evidence type="ECO:0000256" key="7">
    <source>
        <dbReference type="ARBA" id="ARBA00023136"/>
    </source>
</evidence>
<evidence type="ECO:0000256" key="4">
    <source>
        <dbReference type="ARBA" id="ARBA00022544"/>
    </source>
</evidence>
<dbReference type="EMBL" id="MDKC01000032">
    <property type="protein sequence ID" value="ODG90962.1"/>
    <property type="molecule type" value="Genomic_DNA"/>
</dbReference>
<comment type="caution">
    <text evidence="9">The sequence shown here is derived from an EMBL/GenBank/DDBJ whole genome shotgun (WGS) entry which is preliminary data.</text>
</comment>
<reference evidence="9 10" key="1">
    <citation type="submission" date="2016-07" db="EMBL/GenBank/DDBJ databases">
        <authorList>
            <person name="Townsley L."/>
            <person name="Shank E.A."/>
        </authorList>
    </citation>
    <scope>NUCLEOTIDE SEQUENCE [LARGE SCALE GENOMIC DNA]</scope>
    <source>
        <strain evidence="9 10">CH01</strain>
    </source>
</reference>
<evidence type="ECO:0000256" key="6">
    <source>
        <dbReference type="ARBA" id="ARBA00022989"/>
    </source>
</evidence>
<evidence type="ECO:0000256" key="2">
    <source>
        <dbReference type="ARBA" id="ARBA00007998"/>
    </source>
</evidence>
<dbReference type="PANTHER" id="PTHR34975">
    <property type="entry name" value="SPORE GERMINATION PROTEIN A2"/>
    <property type="match status" value="1"/>
</dbReference>
<gene>
    <name evidence="9" type="ORF">BED47_07950</name>
</gene>
<organism evidence="9 10">
    <name type="scientific">Gottfriedia luciferensis</name>
    <dbReference type="NCBI Taxonomy" id="178774"/>
    <lineage>
        <taxon>Bacteria</taxon>
        <taxon>Bacillati</taxon>
        <taxon>Bacillota</taxon>
        <taxon>Bacilli</taxon>
        <taxon>Bacillales</taxon>
        <taxon>Bacillaceae</taxon>
        <taxon>Gottfriedia</taxon>
    </lineage>
</organism>
<keyword evidence="6 8" id="KW-1133">Transmembrane helix</keyword>
<keyword evidence="4" id="KW-0309">Germination</keyword>
<protein>
    <submittedName>
        <fullName evidence="9">Spore gernimation protein</fullName>
    </submittedName>
</protein>